<evidence type="ECO:0000313" key="2">
    <source>
        <dbReference type="EMBL" id="BBO70473.1"/>
    </source>
</evidence>
<keyword evidence="1" id="KW-0812">Transmembrane</keyword>
<dbReference type="KEGG" id="dalk:DSCA_44030"/>
<organism evidence="2 3">
    <name type="scientific">Desulfosarcina alkanivorans</name>
    <dbReference type="NCBI Taxonomy" id="571177"/>
    <lineage>
        <taxon>Bacteria</taxon>
        <taxon>Pseudomonadati</taxon>
        <taxon>Thermodesulfobacteriota</taxon>
        <taxon>Desulfobacteria</taxon>
        <taxon>Desulfobacterales</taxon>
        <taxon>Desulfosarcinaceae</taxon>
        <taxon>Desulfosarcina</taxon>
    </lineage>
</organism>
<evidence type="ECO:0000256" key="1">
    <source>
        <dbReference type="SAM" id="Phobius"/>
    </source>
</evidence>
<dbReference type="Proteomes" id="UP000427906">
    <property type="component" value="Chromosome"/>
</dbReference>
<reference evidence="2 3" key="1">
    <citation type="submission" date="2019-11" db="EMBL/GenBank/DDBJ databases">
        <title>Comparative genomics of hydrocarbon-degrading Desulfosarcina strains.</title>
        <authorList>
            <person name="Watanabe M."/>
            <person name="Kojima H."/>
            <person name="Fukui M."/>
        </authorList>
    </citation>
    <scope>NUCLEOTIDE SEQUENCE [LARGE SCALE GENOMIC DNA]</scope>
    <source>
        <strain evidence="2 3">PL12</strain>
    </source>
</reference>
<evidence type="ECO:0000313" key="3">
    <source>
        <dbReference type="Proteomes" id="UP000427906"/>
    </source>
</evidence>
<feature type="transmembrane region" description="Helical" evidence="1">
    <location>
        <begin position="28"/>
        <end position="45"/>
    </location>
</feature>
<dbReference type="EMBL" id="AP021874">
    <property type="protein sequence ID" value="BBO70473.1"/>
    <property type="molecule type" value="Genomic_DNA"/>
</dbReference>
<accession>A0A5K7YQ61</accession>
<keyword evidence="1" id="KW-0472">Membrane</keyword>
<keyword evidence="3" id="KW-1185">Reference proteome</keyword>
<name>A0A5K7YQ61_9BACT</name>
<protein>
    <submittedName>
        <fullName evidence="2">Uncharacterized protein</fullName>
    </submittedName>
</protein>
<proteinExistence type="predicted"/>
<keyword evidence="1" id="KW-1133">Transmembrane helix</keyword>
<gene>
    <name evidence="2" type="ORF">DSCA_44030</name>
</gene>
<dbReference type="AlphaFoldDB" id="A0A5K7YQ61"/>
<sequence length="75" mass="7359">MGSGPVMFGGSAVGCAAAADRQGTESVAAAAALIVCVFTASLFFTDSHFFNKAGAVLSMILTGTVAIDPGFSIGV</sequence>